<dbReference type="Proteomes" id="UP000663879">
    <property type="component" value="Unassembled WGS sequence"/>
</dbReference>
<accession>A0A813N007</accession>
<reference evidence="1" key="1">
    <citation type="submission" date="2021-02" db="EMBL/GenBank/DDBJ databases">
        <authorList>
            <person name="Nowell W R."/>
        </authorList>
    </citation>
    <scope>NUCLEOTIDE SEQUENCE</scope>
    <source>
        <strain evidence="1">Ploen Becks lab</strain>
    </source>
</reference>
<protein>
    <submittedName>
        <fullName evidence="1">Uncharacterized protein</fullName>
    </submittedName>
</protein>
<evidence type="ECO:0000313" key="1">
    <source>
        <dbReference type="EMBL" id="CAF0728936.1"/>
    </source>
</evidence>
<proteinExistence type="predicted"/>
<evidence type="ECO:0000313" key="2">
    <source>
        <dbReference type="Proteomes" id="UP000663879"/>
    </source>
</evidence>
<gene>
    <name evidence="1" type="ORF">OXX778_LOCUS2709</name>
</gene>
<dbReference type="AlphaFoldDB" id="A0A813N007"/>
<name>A0A813N007_9BILA</name>
<dbReference type="EMBL" id="CAJNOC010000219">
    <property type="protein sequence ID" value="CAF0728936.1"/>
    <property type="molecule type" value="Genomic_DNA"/>
</dbReference>
<comment type="caution">
    <text evidence="1">The sequence shown here is derived from an EMBL/GenBank/DDBJ whole genome shotgun (WGS) entry which is preliminary data.</text>
</comment>
<sequence>MFISSTTNENFGQNSSNIPVPVKFSGPYYYDNHSYPNQIMTPFNCIYPYPLRETKVKIWNLSIFGSKIVDVEERTYKGPNGEIFIERYDKIKSHHEMRRIN</sequence>
<organism evidence="1 2">
    <name type="scientific">Brachionus calyciflorus</name>
    <dbReference type="NCBI Taxonomy" id="104777"/>
    <lineage>
        <taxon>Eukaryota</taxon>
        <taxon>Metazoa</taxon>
        <taxon>Spiralia</taxon>
        <taxon>Gnathifera</taxon>
        <taxon>Rotifera</taxon>
        <taxon>Eurotatoria</taxon>
        <taxon>Monogononta</taxon>
        <taxon>Pseudotrocha</taxon>
        <taxon>Ploima</taxon>
        <taxon>Brachionidae</taxon>
        <taxon>Brachionus</taxon>
    </lineage>
</organism>
<keyword evidence="2" id="KW-1185">Reference proteome</keyword>